<dbReference type="AlphaFoldDB" id="A0AA39CEI9"/>
<evidence type="ECO:0000313" key="3">
    <source>
        <dbReference type="Proteomes" id="UP001172673"/>
    </source>
</evidence>
<evidence type="ECO:0000256" key="1">
    <source>
        <dbReference type="SAM" id="MobiDB-lite"/>
    </source>
</evidence>
<organism evidence="2 3">
    <name type="scientific">Cladophialophora chaetospira</name>
    <dbReference type="NCBI Taxonomy" id="386627"/>
    <lineage>
        <taxon>Eukaryota</taxon>
        <taxon>Fungi</taxon>
        <taxon>Dikarya</taxon>
        <taxon>Ascomycota</taxon>
        <taxon>Pezizomycotina</taxon>
        <taxon>Eurotiomycetes</taxon>
        <taxon>Chaetothyriomycetidae</taxon>
        <taxon>Chaetothyriales</taxon>
        <taxon>Herpotrichiellaceae</taxon>
        <taxon>Cladophialophora</taxon>
    </lineage>
</organism>
<gene>
    <name evidence="2" type="ORF">H2200_010035</name>
</gene>
<comment type="caution">
    <text evidence="2">The sequence shown here is derived from an EMBL/GenBank/DDBJ whole genome shotgun (WGS) entry which is preliminary data.</text>
</comment>
<reference evidence="2" key="1">
    <citation type="submission" date="2022-10" db="EMBL/GenBank/DDBJ databases">
        <title>Culturing micro-colonial fungi from biological soil crusts in the Mojave desert and describing Neophaeococcomyces mojavensis, and introducing the new genera and species Taxawa tesnikishii.</title>
        <authorList>
            <person name="Kurbessoian T."/>
            <person name="Stajich J.E."/>
        </authorList>
    </citation>
    <scope>NUCLEOTIDE SEQUENCE</scope>
    <source>
        <strain evidence="2">TK_41</strain>
    </source>
</reference>
<protein>
    <submittedName>
        <fullName evidence="2">Uncharacterized protein</fullName>
    </submittedName>
</protein>
<name>A0AA39CEI9_9EURO</name>
<feature type="region of interest" description="Disordered" evidence="1">
    <location>
        <begin position="203"/>
        <end position="243"/>
    </location>
</feature>
<accession>A0AA39CEI9</accession>
<feature type="compositionally biased region" description="Basic and acidic residues" evidence="1">
    <location>
        <begin position="211"/>
        <end position="233"/>
    </location>
</feature>
<dbReference type="EMBL" id="JAPDRK010000016">
    <property type="protein sequence ID" value="KAJ9605378.1"/>
    <property type="molecule type" value="Genomic_DNA"/>
</dbReference>
<sequence length="243" mass="27394">MELQHLVFSSIFPRGLERFFDVGTADNKALQKHIRGTAGETDGWVPWVVAAEIFGVLLAAILNQHLDQLTPVEIARVLFFHGEEPGLKFSEGKFCELTKDDLKRVAHEDEDDDQKDDEDDDTDYVDPESIKEFEKVHYPFVQIDTEGNSEVCRFIRRLLDKWSQQTPTTHSINEYQLEATDSDYGEMGYDADGGIPVEDEVVTDEADAGSVDERDHTRLSTTDKHADHQKIGEETVPPAVSAV</sequence>
<proteinExistence type="predicted"/>
<evidence type="ECO:0000313" key="2">
    <source>
        <dbReference type="EMBL" id="KAJ9605378.1"/>
    </source>
</evidence>
<feature type="compositionally biased region" description="Acidic residues" evidence="1">
    <location>
        <begin position="108"/>
        <end position="126"/>
    </location>
</feature>
<dbReference type="Proteomes" id="UP001172673">
    <property type="component" value="Unassembled WGS sequence"/>
</dbReference>
<feature type="region of interest" description="Disordered" evidence="1">
    <location>
        <begin position="105"/>
        <end position="128"/>
    </location>
</feature>
<keyword evidence="3" id="KW-1185">Reference proteome</keyword>